<evidence type="ECO:0000313" key="2">
    <source>
        <dbReference type="Proteomes" id="UP000719916"/>
    </source>
</evidence>
<accession>A0ABD6LSZ2</accession>
<comment type="caution">
    <text evidence="1">The sequence shown here is derived from an EMBL/GenBank/DDBJ whole genome shotgun (WGS) entry which is preliminary data.</text>
</comment>
<protein>
    <submittedName>
        <fullName evidence="1">ATP-binding protein</fullName>
    </submittedName>
</protein>
<dbReference type="Gene3D" id="3.40.50.300">
    <property type="entry name" value="P-loop containing nucleotide triphosphate hydrolases"/>
    <property type="match status" value="1"/>
</dbReference>
<sequence>MSKVIMMCGVCGSGKTTYAKKKEQEGYIRLSIDEEMWKLYGRKGIDYPEEQYEKLSEQVEAALQKKLLSLIQQGKDVVIDFSFWSKENRNVYKELIQKAGAETELVYMKASKELLQKRLYKRNQVLNANSPFVITDELLEHHYHAFQEPCGEGEKVILQKEDIMQYSNFN</sequence>
<gene>
    <name evidence="1" type="ORF">G5B26_26315</name>
</gene>
<dbReference type="SUPFAM" id="SSF52540">
    <property type="entry name" value="P-loop containing nucleoside triphosphate hydrolases"/>
    <property type="match status" value="1"/>
</dbReference>
<keyword evidence="1" id="KW-0547">Nucleotide-binding</keyword>
<dbReference type="InterPro" id="IPR027417">
    <property type="entry name" value="P-loop_NTPase"/>
</dbReference>
<organism evidence="1 2">
    <name type="scientific">Enterocloster clostridioformis</name>
    <dbReference type="NCBI Taxonomy" id="1531"/>
    <lineage>
        <taxon>Bacteria</taxon>
        <taxon>Bacillati</taxon>
        <taxon>Bacillota</taxon>
        <taxon>Clostridia</taxon>
        <taxon>Lachnospirales</taxon>
        <taxon>Lachnospiraceae</taxon>
        <taxon>Enterocloster</taxon>
    </lineage>
</organism>
<dbReference type="EMBL" id="JAAISW010000115">
    <property type="protein sequence ID" value="NSJ46975.1"/>
    <property type="molecule type" value="Genomic_DNA"/>
</dbReference>
<proteinExistence type="predicted"/>
<reference evidence="1 2" key="1">
    <citation type="journal article" date="2020" name="Cell Host Microbe">
        <title>Functional and Genomic Variation between Human-Derived Isolates of Lachnospiraceae Reveals Inter- and Intra-Species Diversity.</title>
        <authorList>
            <person name="Sorbara M.T."/>
            <person name="Littmann E.R."/>
            <person name="Fontana E."/>
            <person name="Moody T.U."/>
            <person name="Kohout C.E."/>
            <person name="Gjonbalaj M."/>
            <person name="Eaton V."/>
            <person name="Seok R."/>
            <person name="Leiner I.M."/>
            <person name="Pamer E.G."/>
        </authorList>
    </citation>
    <scope>NUCLEOTIDE SEQUENCE [LARGE SCALE GENOMIC DNA]</scope>
    <source>
        <strain evidence="1 2">MSK.2.26</strain>
    </source>
</reference>
<name>A0ABD6LSZ2_9FIRM</name>
<evidence type="ECO:0000313" key="1">
    <source>
        <dbReference type="EMBL" id="NSJ46975.1"/>
    </source>
</evidence>
<dbReference type="RefSeq" id="WP_173877595.1">
    <property type="nucleotide sequence ID" value="NZ_JAAISW010000115.1"/>
</dbReference>
<dbReference type="Proteomes" id="UP000719916">
    <property type="component" value="Unassembled WGS sequence"/>
</dbReference>
<keyword evidence="1" id="KW-0067">ATP-binding</keyword>
<dbReference type="AlphaFoldDB" id="A0ABD6LSZ2"/>
<dbReference type="GO" id="GO:0005524">
    <property type="term" value="F:ATP binding"/>
    <property type="evidence" value="ECO:0007669"/>
    <property type="project" value="UniProtKB-KW"/>
</dbReference>
<dbReference type="Pfam" id="PF13671">
    <property type="entry name" value="AAA_33"/>
    <property type="match status" value="1"/>
</dbReference>